<reference evidence="1" key="2">
    <citation type="journal article" date="2015" name="Data Brief">
        <title>Shoot transcriptome of the giant reed, Arundo donax.</title>
        <authorList>
            <person name="Barrero R.A."/>
            <person name="Guerrero F.D."/>
            <person name="Moolhuijzen P."/>
            <person name="Goolsby J.A."/>
            <person name="Tidwell J."/>
            <person name="Bellgard S.E."/>
            <person name="Bellgard M.I."/>
        </authorList>
    </citation>
    <scope>NUCLEOTIDE SEQUENCE</scope>
    <source>
        <tissue evidence="1">Shoot tissue taken approximately 20 cm above the soil surface</tissue>
    </source>
</reference>
<reference evidence="1" key="1">
    <citation type="submission" date="2014-09" db="EMBL/GenBank/DDBJ databases">
        <authorList>
            <person name="Magalhaes I.L.F."/>
            <person name="Oliveira U."/>
            <person name="Santos F.R."/>
            <person name="Vidigal T.H.D.A."/>
            <person name="Brescovit A.D."/>
            <person name="Santos A.J."/>
        </authorList>
    </citation>
    <scope>NUCLEOTIDE SEQUENCE</scope>
    <source>
        <tissue evidence="1">Shoot tissue taken approximately 20 cm above the soil surface</tissue>
    </source>
</reference>
<dbReference type="EMBL" id="GBRH01261410">
    <property type="protein sequence ID" value="JAD36485.1"/>
    <property type="molecule type" value="Transcribed_RNA"/>
</dbReference>
<protein>
    <submittedName>
        <fullName evidence="1">Uncharacterized protein</fullName>
    </submittedName>
</protein>
<organism evidence="1">
    <name type="scientific">Arundo donax</name>
    <name type="common">Giant reed</name>
    <name type="synonym">Donax arundinaceus</name>
    <dbReference type="NCBI Taxonomy" id="35708"/>
    <lineage>
        <taxon>Eukaryota</taxon>
        <taxon>Viridiplantae</taxon>
        <taxon>Streptophyta</taxon>
        <taxon>Embryophyta</taxon>
        <taxon>Tracheophyta</taxon>
        <taxon>Spermatophyta</taxon>
        <taxon>Magnoliopsida</taxon>
        <taxon>Liliopsida</taxon>
        <taxon>Poales</taxon>
        <taxon>Poaceae</taxon>
        <taxon>PACMAD clade</taxon>
        <taxon>Arundinoideae</taxon>
        <taxon>Arundineae</taxon>
        <taxon>Arundo</taxon>
    </lineage>
</organism>
<dbReference type="AlphaFoldDB" id="A0A0A8ZIB0"/>
<evidence type="ECO:0000313" key="1">
    <source>
        <dbReference type="EMBL" id="JAD36485.1"/>
    </source>
</evidence>
<sequence length="35" mass="4112">MHSQCKLIQGHFTDLQSIREIHRPFFCEIKAQAVV</sequence>
<proteinExistence type="predicted"/>
<name>A0A0A8ZIB0_ARUDO</name>
<accession>A0A0A8ZIB0</accession>